<gene>
    <name evidence="1" type="ORF">SAMN04487907_1078</name>
</gene>
<organism evidence="1 2">
    <name type="scientific">Zunongwangia mangrovi</name>
    <dbReference type="NCBI Taxonomy" id="1334022"/>
    <lineage>
        <taxon>Bacteria</taxon>
        <taxon>Pseudomonadati</taxon>
        <taxon>Bacteroidota</taxon>
        <taxon>Flavobacteriia</taxon>
        <taxon>Flavobacteriales</taxon>
        <taxon>Flavobacteriaceae</taxon>
        <taxon>Zunongwangia</taxon>
    </lineage>
</organism>
<proteinExistence type="predicted"/>
<sequence length="213" mass="24409">MKNYFLNIAVIVFLGGLLISCDDSPYLTDEGVHDPNIEVSKVEYLEQNDWELFDTLVLLIDHYDMREEVNNAATFFAATDYAFAFNNQPLDSIYSRYPADTIRDYIFNERIMLEELAERGSPLTLNSASGKEFQVFTRTDNDFFAGERWSSVEPDFLYLTKIIGENIDPIGVDPITIPFEERDISVRMQTQGIIDPDGNMMHVISNTHSFGFN</sequence>
<keyword evidence="2" id="KW-1185">Reference proteome</keyword>
<accession>A0A1I1L780</accession>
<dbReference type="OrthoDB" id="836286at2"/>
<dbReference type="EMBL" id="FOKV01000007">
    <property type="protein sequence ID" value="SFC66878.1"/>
    <property type="molecule type" value="Genomic_DNA"/>
</dbReference>
<dbReference type="AlphaFoldDB" id="A0A1I1L780"/>
<dbReference type="Proteomes" id="UP000199438">
    <property type="component" value="Unassembled WGS sequence"/>
</dbReference>
<protein>
    <recommendedName>
        <fullName evidence="3">Fasciclin domain-containing protein</fullName>
    </recommendedName>
</protein>
<dbReference type="PROSITE" id="PS51257">
    <property type="entry name" value="PROKAR_LIPOPROTEIN"/>
    <property type="match status" value="1"/>
</dbReference>
<dbReference type="STRING" id="1334022.SAMN04487907_1078"/>
<evidence type="ECO:0000313" key="1">
    <source>
        <dbReference type="EMBL" id="SFC66878.1"/>
    </source>
</evidence>
<name>A0A1I1L780_9FLAO</name>
<evidence type="ECO:0000313" key="2">
    <source>
        <dbReference type="Proteomes" id="UP000199438"/>
    </source>
</evidence>
<reference evidence="2" key="1">
    <citation type="submission" date="2016-10" db="EMBL/GenBank/DDBJ databases">
        <authorList>
            <person name="Varghese N."/>
            <person name="Submissions S."/>
        </authorList>
    </citation>
    <scope>NUCLEOTIDE SEQUENCE [LARGE SCALE GENOMIC DNA]</scope>
    <source>
        <strain evidence="2">DSM 24499</strain>
    </source>
</reference>
<dbReference type="RefSeq" id="WP_139219240.1">
    <property type="nucleotide sequence ID" value="NZ_FOKV01000007.1"/>
</dbReference>
<evidence type="ECO:0008006" key="3">
    <source>
        <dbReference type="Google" id="ProtNLM"/>
    </source>
</evidence>